<evidence type="ECO:0000313" key="4">
    <source>
        <dbReference type="Proteomes" id="UP000251314"/>
    </source>
</evidence>
<keyword evidence="4" id="KW-1185">Reference proteome</keyword>
<dbReference type="Gene3D" id="3.40.50.150">
    <property type="entry name" value="Vaccinia Virus protein VP39"/>
    <property type="match status" value="1"/>
</dbReference>
<evidence type="ECO:0000259" key="1">
    <source>
        <dbReference type="Pfam" id="PF08123"/>
    </source>
</evidence>
<protein>
    <recommendedName>
        <fullName evidence="1">DOT1 domain-containing protein</fullName>
    </recommendedName>
</protein>
<name>A0A329T6J4_9STRA</name>
<reference evidence="3 4" key="1">
    <citation type="submission" date="2018-01" db="EMBL/GenBank/DDBJ databases">
        <title>Draft genome of the strawberry crown rot pathogen Phytophthora cactorum.</title>
        <authorList>
            <person name="Armitage A.D."/>
            <person name="Lysoe E."/>
            <person name="Nellist C.F."/>
            <person name="Harrison R.J."/>
            <person name="Brurberg M.B."/>
        </authorList>
    </citation>
    <scope>NUCLEOTIDE SEQUENCE [LARGE SCALE GENOMIC DNA]</scope>
    <source>
        <strain evidence="3 4">10300</strain>
    </source>
</reference>
<dbReference type="GO" id="GO:0031151">
    <property type="term" value="F:histone H3K79 methyltransferase activity"/>
    <property type="evidence" value="ECO:0007669"/>
    <property type="project" value="InterPro"/>
</dbReference>
<dbReference type="Proteomes" id="UP000760860">
    <property type="component" value="Unassembled WGS sequence"/>
</dbReference>
<evidence type="ECO:0000313" key="3">
    <source>
        <dbReference type="EMBL" id="RAW43582.1"/>
    </source>
</evidence>
<feature type="domain" description="DOT1" evidence="1">
    <location>
        <begin position="4"/>
        <end position="128"/>
    </location>
</feature>
<comment type="caution">
    <text evidence="3">The sequence shown here is derived from an EMBL/GenBank/DDBJ whole genome shotgun (WGS) entry which is preliminary data.</text>
</comment>
<dbReference type="EMBL" id="MJFZ01000003">
    <property type="protein sequence ID" value="RAW43582.1"/>
    <property type="molecule type" value="Genomic_DNA"/>
</dbReference>
<dbReference type="Pfam" id="PF08123">
    <property type="entry name" value="DOT1"/>
    <property type="match status" value="1"/>
</dbReference>
<reference evidence="2" key="2">
    <citation type="submission" date="2018-05" db="EMBL/GenBank/DDBJ databases">
        <title>Effector identification in a new, highly contiguous assembly of the strawberry crown rot pathogen Phytophthora cactorum.</title>
        <authorList>
            <person name="Armitage A.D."/>
            <person name="Nellist C.F."/>
            <person name="Bates H."/>
            <person name="Vickerstaff R.J."/>
            <person name="Harrison R.J."/>
        </authorList>
    </citation>
    <scope>NUCLEOTIDE SEQUENCE</scope>
    <source>
        <strain evidence="2">P421</strain>
    </source>
</reference>
<sequence length="131" mass="14409">MSAGELLPTAVSKLVSAIFSINRITQDDTFLDIGCGVGNVLAQFAIETAIGASIEIEVRRELVHQPQQSIARLTARWGALTKLQMFPADVRHLDISVITPFAATIVFANNVRFEPTTNNLIYDEVFFMVKA</sequence>
<dbReference type="SUPFAM" id="SSF53335">
    <property type="entry name" value="S-adenosyl-L-methionine-dependent methyltransferases"/>
    <property type="match status" value="1"/>
</dbReference>
<accession>A0A329T6J4</accession>
<dbReference type="InterPro" id="IPR025789">
    <property type="entry name" value="DOT1_dom"/>
</dbReference>
<dbReference type="VEuPathDB" id="FungiDB:PC110_g249"/>
<dbReference type="AlphaFoldDB" id="A0A329T6J4"/>
<dbReference type="EMBL" id="RCMV01000502">
    <property type="protein sequence ID" value="KAG3216208.1"/>
    <property type="molecule type" value="Genomic_DNA"/>
</dbReference>
<evidence type="ECO:0000313" key="2">
    <source>
        <dbReference type="EMBL" id="KAG3216208.1"/>
    </source>
</evidence>
<dbReference type="OrthoDB" id="127779at2759"/>
<proteinExistence type="predicted"/>
<dbReference type="Proteomes" id="UP000251314">
    <property type="component" value="Unassembled WGS sequence"/>
</dbReference>
<dbReference type="InterPro" id="IPR029063">
    <property type="entry name" value="SAM-dependent_MTases_sf"/>
</dbReference>
<gene>
    <name evidence="3" type="ORF">PC110_g249</name>
    <name evidence="2" type="ORF">PC129_g12920</name>
</gene>
<organism evidence="3 4">
    <name type="scientific">Phytophthora cactorum</name>
    <dbReference type="NCBI Taxonomy" id="29920"/>
    <lineage>
        <taxon>Eukaryota</taxon>
        <taxon>Sar</taxon>
        <taxon>Stramenopiles</taxon>
        <taxon>Oomycota</taxon>
        <taxon>Peronosporomycetes</taxon>
        <taxon>Peronosporales</taxon>
        <taxon>Peronosporaceae</taxon>
        <taxon>Phytophthora</taxon>
    </lineage>
</organism>